<evidence type="ECO:0008006" key="4">
    <source>
        <dbReference type="Google" id="ProtNLM"/>
    </source>
</evidence>
<evidence type="ECO:0000313" key="3">
    <source>
        <dbReference type="Proteomes" id="UP000053239"/>
    </source>
</evidence>
<keyword evidence="1" id="KW-0812">Transmembrane</keyword>
<dbReference type="Pfam" id="PF05795">
    <property type="entry name" value="Plasmodium_Vir"/>
    <property type="match status" value="1"/>
</dbReference>
<sequence length="475" mass="54548">MAEISEDELEDLLKDLPSHKIYSELNEIFQNESKSASHCSKLWPFKNNKEEMKNLCKRIAWNLEKLSGILRKDENDVRCSYFNHWMYNEIWKLVRTESNYEIDKKAILKLAAIGYDINKELSGPFCSYKYYEDENFSDWKKMKNLHDYFKNFDDIKKKIDSDGDKYKKYLKYISEIYDNYKDECCDPALDKFEFSPIYFKCGYDYHPEKLLSLLEPNNAISGDRALVKGLKELNTQEDVSDDITLENDNAGDASDAINLNQLKKDEFPTPDQPVITDGEGSQISALASTQKTVNDTCQYVDSLDHNPRNMNCKPQETSKASEEEYLQENYEQVPGSLQASTVQVQDEHRKREDTVGSIAGDLTSLISQVEIHSEQRINTVAHESKSSSRVVQNGNTPLSYQDRINGYADSSDTTEEEHNLLESFGFNFSSILDTLKNNLSSISIVSSASIGLIILLLVYFKVIIKYPSQYKNLLL</sequence>
<accession>A0A0J9U1B4</accession>
<proteinExistence type="predicted"/>
<name>A0A0J9U1B4_PLAVI</name>
<keyword evidence="1" id="KW-1133">Transmembrane helix</keyword>
<organism evidence="2 3">
    <name type="scientific">Plasmodium vivax North Korean</name>
    <dbReference type="NCBI Taxonomy" id="1035514"/>
    <lineage>
        <taxon>Eukaryota</taxon>
        <taxon>Sar</taxon>
        <taxon>Alveolata</taxon>
        <taxon>Apicomplexa</taxon>
        <taxon>Aconoidasida</taxon>
        <taxon>Haemosporida</taxon>
        <taxon>Plasmodiidae</taxon>
        <taxon>Plasmodium</taxon>
        <taxon>Plasmodium (Plasmodium)</taxon>
    </lineage>
</organism>
<dbReference type="Proteomes" id="UP000053239">
    <property type="component" value="Unassembled WGS sequence"/>
</dbReference>
<keyword evidence="1" id="KW-0472">Membrane</keyword>
<dbReference type="InterPro" id="IPR008780">
    <property type="entry name" value="Plasmodium_Vir"/>
</dbReference>
<dbReference type="EMBL" id="KQ235229">
    <property type="protein sequence ID" value="KNA01757.1"/>
    <property type="molecule type" value="Genomic_DNA"/>
</dbReference>
<gene>
    <name evidence="2" type="ORF">PVNG_05609</name>
</gene>
<dbReference type="AlphaFoldDB" id="A0A0J9U1B4"/>
<evidence type="ECO:0000256" key="1">
    <source>
        <dbReference type="SAM" id="Phobius"/>
    </source>
</evidence>
<feature type="transmembrane region" description="Helical" evidence="1">
    <location>
        <begin position="439"/>
        <end position="460"/>
    </location>
</feature>
<dbReference type="OrthoDB" id="10314626at2759"/>
<evidence type="ECO:0000313" key="2">
    <source>
        <dbReference type="EMBL" id="KNA01757.1"/>
    </source>
</evidence>
<protein>
    <recommendedName>
        <fullName evidence="4">Variable surface protein Vir24g</fullName>
    </recommendedName>
</protein>
<reference evidence="2 3" key="1">
    <citation type="submission" date="2011-09" db="EMBL/GenBank/DDBJ databases">
        <title>The Genome Sequence of Plasmodium vivax North Korean.</title>
        <authorList>
            <consortium name="The Broad Institute Genome Sequencing Platform"/>
            <consortium name="The Broad Institute Genome Sequencing Center for Infectious Disease"/>
            <person name="Neafsey D."/>
            <person name="Carlton J."/>
            <person name="Barnwell J."/>
            <person name="Collins W."/>
            <person name="Escalante A."/>
            <person name="Mullikin J."/>
            <person name="Saul A."/>
            <person name="Guigo R."/>
            <person name="Camara F."/>
            <person name="Young S.K."/>
            <person name="Zeng Q."/>
            <person name="Gargeya S."/>
            <person name="Fitzgerald M."/>
            <person name="Haas B."/>
            <person name="Abouelleil A."/>
            <person name="Alvarado L."/>
            <person name="Arachchi H.M."/>
            <person name="Berlin A."/>
            <person name="Brown A."/>
            <person name="Chapman S.B."/>
            <person name="Chen Z."/>
            <person name="Dunbar C."/>
            <person name="Freedman E."/>
            <person name="Gearin G."/>
            <person name="Gellesch M."/>
            <person name="Goldberg J."/>
            <person name="Griggs A."/>
            <person name="Gujja S."/>
            <person name="Heiman D."/>
            <person name="Howarth C."/>
            <person name="Larson L."/>
            <person name="Lui A."/>
            <person name="MacDonald P.J.P."/>
            <person name="Montmayeur A."/>
            <person name="Murphy C."/>
            <person name="Neiman D."/>
            <person name="Pearson M."/>
            <person name="Priest M."/>
            <person name="Roberts A."/>
            <person name="Saif S."/>
            <person name="Shea T."/>
            <person name="Shenoy N."/>
            <person name="Sisk P."/>
            <person name="Stolte C."/>
            <person name="Sykes S."/>
            <person name="Wortman J."/>
            <person name="Nusbaum C."/>
            <person name="Birren B."/>
        </authorList>
    </citation>
    <scope>NUCLEOTIDE SEQUENCE [LARGE SCALE GENOMIC DNA]</scope>
    <source>
        <strain evidence="2 3">North Korean</strain>
    </source>
</reference>